<dbReference type="RefSeq" id="WP_064626974.1">
    <property type="nucleotide sequence ID" value="NZ_JAHGUI010000060.1"/>
</dbReference>
<reference evidence="2 3" key="1">
    <citation type="journal article" date="2017" name="J. Fish Dis.">
        <title>Comparative assessment of Vibrio virulence in marine fish larvae.</title>
        <authorList>
            <person name="Ronneseth A."/>
            <person name="Castillo D."/>
            <person name="D'Alvise P."/>
            <person name="Tonnesen O."/>
            <person name="Haugland G."/>
            <person name="Grotkjaer T."/>
            <person name="Engell-Sorensen K."/>
            <person name="Norremark L."/>
            <person name="Bergh O."/>
            <person name="Wergeland H.I."/>
            <person name="Gram L."/>
        </authorList>
    </citation>
    <scope>NUCLEOTIDE SEQUENCE [LARGE SCALE GENOMIC DNA]</scope>
    <source>
        <strain evidence="2 3">90-11-286</strain>
    </source>
</reference>
<name>A0ABD4QX28_VIBAN</name>
<organism evidence="2 3">
    <name type="scientific">Vibrio anguillarum</name>
    <name type="common">Listonella anguillarum</name>
    <dbReference type="NCBI Taxonomy" id="55601"/>
    <lineage>
        <taxon>Bacteria</taxon>
        <taxon>Pseudomonadati</taxon>
        <taxon>Pseudomonadota</taxon>
        <taxon>Gammaproteobacteria</taxon>
        <taxon>Vibrionales</taxon>
        <taxon>Vibrionaceae</taxon>
        <taxon>Vibrio</taxon>
    </lineage>
</organism>
<keyword evidence="1" id="KW-1133">Transmembrane helix</keyword>
<proteinExistence type="predicted"/>
<dbReference type="Proteomes" id="UP000078309">
    <property type="component" value="Unassembled WGS sequence"/>
</dbReference>
<comment type="caution">
    <text evidence="2">The sequence shown here is derived from an EMBL/GenBank/DDBJ whole genome shotgun (WGS) entry which is preliminary data.</text>
</comment>
<protein>
    <recommendedName>
        <fullName evidence="4">DUF2570 domain-containing protein</fullName>
    </recommendedName>
</protein>
<evidence type="ECO:0000313" key="2">
    <source>
        <dbReference type="EMBL" id="MBT2919817.1"/>
    </source>
</evidence>
<accession>A0ABD4QX28</accession>
<evidence type="ECO:0000256" key="1">
    <source>
        <dbReference type="SAM" id="Phobius"/>
    </source>
</evidence>
<dbReference type="AlphaFoldDB" id="A0ABD4QX28"/>
<keyword evidence="1" id="KW-0812">Transmembrane</keyword>
<feature type="transmembrane region" description="Helical" evidence="1">
    <location>
        <begin position="12"/>
        <end position="30"/>
    </location>
</feature>
<sequence length="120" mass="13766">MGVLSQFKRTALWVAGVTFILSLLVNYKLFGYTSELKASNQMLGETITSQETTNHLLAERITMLTTQRREAQQVADETSTRERYARHRLKTRVEQLEKELEHEICSAEPIAYPVGWVSGY</sequence>
<evidence type="ECO:0008006" key="4">
    <source>
        <dbReference type="Google" id="ProtNLM"/>
    </source>
</evidence>
<dbReference type="EMBL" id="JAHGUI010000060">
    <property type="protein sequence ID" value="MBT2919817.1"/>
    <property type="molecule type" value="Genomic_DNA"/>
</dbReference>
<keyword evidence="1" id="KW-0472">Membrane</keyword>
<evidence type="ECO:0000313" key="3">
    <source>
        <dbReference type="Proteomes" id="UP000078309"/>
    </source>
</evidence>
<gene>
    <name evidence="2" type="ORF">PL14_14140</name>
</gene>